<evidence type="ECO:0000256" key="1">
    <source>
        <dbReference type="ARBA" id="ARBA00009431"/>
    </source>
</evidence>
<name>A0ABM4WJ89_COFAR</name>
<evidence type="ECO:0000313" key="2">
    <source>
        <dbReference type="Proteomes" id="UP001652660"/>
    </source>
</evidence>
<dbReference type="PANTHER" id="PTHR11802">
    <property type="entry name" value="SERINE PROTEASE FAMILY S10 SERINE CARBOXYPEPTIDASE"/>
    <property type="match status" value="1"/>
</dbReference>
<protein>
    <submittedName>
        <fullName evidence="3">Serine carboxypeptidase-like 2 isoform X1</fullName>
    </submittedName>
</protein>
<organism evidence="2 3">
    <name type="scientific">Coffea arabica</name>
    <name type="common">Arabian coffee</name>
    <dbReference type="NCBI Taxonomy" id="13443"/>
    <lineage>
        <taxon>Eukaryota</taxon>
        <taxon>Viridiplantae</taxon>
        <taxon>Streptophyta</taxon>
        <taxon>Embryophyta</taxon>
        <taxon>Tracheophyta</taxon>
        <taxon>Spermatophyta</taxon>
        <taxon>Magnoliopsida</taxon>
        <taxon>eudicotyledons</taxon>
        <taxon>Gunneridae</taxon>
        <taxon>Pentapetalae</taxon>
        <taxon>asterids</taxon>
        <taxon>lamiids</taxon>
        <taxon>Gentianales</taxon>
        <taxon>Rubiaceae</taxon>
        <taxon>Ixoroideae</taxon>
        <taxon>Gardenieae complex</taxon>
        <taxon>Bertiereae - Coffeeae clade</taxon>
        <taxon>Coffeeae</taxon>
        <taxon>Coffea</taxon>
    </lineage>
</organism>
<dbReference type="SUPFAM" id="SSF53474">
    <property type="entry name" value="alpha/beta-Hydrolases"/>
    <property type="match status" value="1"/>
</dbReference>
<dbReference type="RefSeq" id="XP_071931846.1">
    <property type="nucleotide sequence ID" value="XM_072075745.1"/>
</dbReference>
<dbReference type="Pfam" id="PF00450">
    <property type="entry name" value="Peptidase_S10"/>
    <property type="match status" value="1"/>
</dbReference>
<dbReference type="PRINTS" id="PR00724">
    <property type="entry name" value="CRBOXYPTASEC"/>
</dbReference>
<dbReference type="InterPro" id="IPR029058">
    <property type="entry name" value="AB_hydrolase_fold"/>
</dbReference>
<dbReference type="GeneID" id="113726572"/>
<reference evidence="3" key="2">
    <citation type="submission" date="2025-08" db="UniProtKB">
        <authorList>
            <consortium name="RefSeq"/>
        </authorList>
    </citation>
    <scope>IDENTIFICATION</scope>
    <source>
        <tissue evidence="3">Leaves</tissue>
    </source>
</reference>
<keyword evidence="2" id="KW-1185">Reference proteome</keyword>
<sequence length="515" mass="58232">MSPMTLHRRYIEFAEELYPSVWSLKLLCLGPKTRDRPSSMEKLQVLLRHPIFCNLFLLLVYVQACSNLAMAGSIVKFLPGFEGPLPFELETGYIGVGESEDGQLFYAFIKSESNPQSDPLILWLDGGPGCSSFSSLFFGTGPVILEPLSFDGTVPKLVLNPSTWTKVVSIIFLDSPAGTGFSYAKTAQASQSSDFLASDQAYEFIRKWLHDHREYKSNPFYVGGISYGGIPVPILTQLISNGNEDGIEPRIDLKGYILGNPVTKVSGLLNYRVPFAYGMGLISDELYESLKVSCKGEYEITDPSNPVCSKNMQGYNELVRNIDDEQILMPVCPPLSREPNKLFTGGRSIIQMLYKKFEELDVRESTSVKCRMEWVKLVEHWANNKSVQEALHVRRETIGRWLRCNDTLPYTKNAGSVVPYHANLSTKGYRSLIYSGDHDLMVPHIETQAWIRSLHYPIIDYWRQWIHQGQVAGYTRTYTNKMTFATVKGGGHVAYELKPAECRTMLERWISHQPL</sequence>
<dbReference type="PANTHER" id="PTHR11802:SF29">
    <property type="entry name" value="SERINE CARBOXYPEPTIDASE-LIKE 19"/>
    <property type="match status" value="1"/>
</dbReference>
<reference evidence="2" key="1">
    <citation type="journal article" date="2025" name="Foods">
        <title>Unveiling the Microbial Signatures of Arabica Coffee Cherries: Insights into Ripeness Specific Diversity, Functional Traits, and Implications for Quality and Safety.</title>
        <authorList>
            <consortium name="RefSeq"/>
            <person name="Tenea G.N."/>
            <person name="Cifuentes V."/>
            <person name="Reyes P."/>
            <person name="Cevallos-Vallejos M."/>
        </authorList>
    </citation>
    <scope>NUCLEOTIDE SEQUENCE [LARGE SCALE GENOMIC DNA]</scope>
</reference>
<proteinExistence type="inferred from homology"/>
<accession>A0ABM4WJ89</accession>
<dbReference type="Gene3D" id="3.40.50.1820">
    <property type="entry name" value="alpha/beta hydrolase"/>
    <property type="match status" value="1"/>
</dbReference>
<evidence type="ECO:0000313" key="3">
    <source>
        <dbReference type="RefSeq" id="XP_071931846.1"/>
    </source>
</evidence>
<dbReference type="InterPro" id="IPR001563">
    <property type="entry name" value="Peptidase_S10"/>
</dbReference>
<comment type="similarity">
    <text evidence="1">Belongs to the peptidase S10 family.</text>
</comment>
<gene>
    <name evidence="3" type="primary">LOC113726572</name>
</gene>
<dbReference type="Proteomes" id="UP001652660">
    <property type="component" value="Chromosome 1c"/>
</dbReference>